<feature type="compositionally biased region" description="Polar residues" evidence="8">
    <location>
        <begin position="404"/>
        <end position="416"/>
    </location>
</feature>
<evidence type="ECO:0000313" key="11">
    <source>
        <dbReference type="RefSeq" id="XP_030370389.1"/>
    </source>
</evidence>
<dbReference type="InterPro" id="IPR014352">
    <property type="entry name" value="FERM/acyl-CoA-bd_prot_sf"/>
</dbReference>
<feature type="region of interest" description="Disordered" evidence="8">
    <location>
        <begin position="358"/>
        <end position="691"/>
    </location>
</feature>
<dbReference type="Proteomes" id="UP000504634">
    <property type="component" value="Unplaced"/>
</dbReference>
<feature type="region of interest" description="Disordered" evidence="8">
    <location>
        <begin position="1533"/>
        <end position="1598"/>
    </location>
</feature>
<protein>
    <recommendedName>
        <fullName evidence="7">Erythrocyte membrane protein band 4.1-like 4A</fullName>
    </recommendedName>
    <alternativeName>
        <fullName evidence="6">Protein NBL4</fullName>
    </alternativeName>
</protein>
<feature type="compositionally biased region" description="Low complexity" evidence="8">
    <location>
        <begin position="1280"/>
        <end position="1305"/>
    </location>
</feature>
<feature type="compositionally biased region" description="Gly residues" evidence="8">
    <location>
        <begin position="1214"/>
        <end position="1224"/>
    </location>
</feature>
<dbReference type="CDD" id="cd14473">
    <property type="entry name" value="FERM_B-lobe"/>
    <property type="match status" value="1"/>
</dbReference>
<dbReference type="InterPro" id="IPR029071">
    <property type="entry name" value="Ubiquitin-like_domsf"/>
</dbReference>
<feature type="compositionally biased region" description="Gly residues" evidence="8">
    <location>
        <begin position="897"/>
        <end position="907"/>
    </location>
</feature>
<feature type="compositionally biased region" description="Low complexity" evidence="8">
    <location>
        <begin position="1326"/>
        <end position="1339"/>
    </location>
</feature>
<keyword evidence="3" id="KW-0963">Cytoplasm</keyword>
<comment type="subcellular location">
    <subcellularLocation>
        <location evidence="2">Cell junction</location>
    </subcellularLocation>
    <subcellularLocation>
        <location evidence="1">Cytoplasm</location>
        <location evidence="1">Cytoskeleton</location>
    </subcellularLocation>
</comment>
<dbReference type="GO" id="GO:0070161">
    <property type="term" value="C:anchoring junction"/>
    <property type="evidence" value="ECO:0007669"/>
    <property type="project" value="UniProtKB-SubCell"/>
</dbReference>
<dbReference type="Pfam" id="PF00373">
    <property type="entry name" value="FERM_M"/>
    <property type="match status" value="1"/>
</dbReference>
<evidence type="ECO:0000256" key="5">
    <source>
        <dbReference type="ARBA" id="ARBA00023212"/>
    </source>
</evidence>
<feature type="region of interest" description="Disordered" evidence="8">
    <location>
        <begin position="730"/>
        <end position="814"/>
    </location>
</feature>
<dbReference type="PANTHER" id="PTHR23280">
    <property type="entry name" value="4.1 G PROTEIN"/>
    <property type="match status" value="1"/>
</dbReference>
<dbReference type="OrthoDB" id="6235974at2759"/>
<feature type="compositionally biased region" description="Basic residues" evidence="8">
    <location>
        <begin position="673"/>
        <end position="684"/>
    </location>
</feature>
<feature type="compositionally biased region" description="Basic residues" evidence="8">
    <location>
        <begin position="492"/>
        <end position="502"/>
    </location>
</feature>
<dbReference type="Gene3D" id="2.30.29.30">
    <property type="entry name" value="Pleckstrin-homology domain (PH domain)/Phosphotyrosine-binding domain (PTB)"/>
    <property type="match status" value="1"/>
</dbReference>
<feature type="compositionally biased region" description="Basic and acidic residues" evidence="8">
    <location>
        <begin position="663"/>
        <end position="672"/>
    </location>
</feature>
<dbReference type="GO" id="GO:0030182">
    <property type="term" value="P:neuron differentiation"/>
    <property type="evidence" value="ECO:0007669"/>
    <property type="project" value="UniProtKB-ARBA"/>
</dbReference>
<dbReference type="InterPro" id="IPR000299">
    <property type="entry name" value="FERM_domain"/>
</dbReference>
<evidence type="ECO:0000256" key="2">
    <source>
        <dbReference type="ARBA" id="ARBA00004282"/>
    </source>
</evidence>
<dbReference type="FunFam" id="3.10.20.90:FF:000116">
    <property type="entry name" value="band 4.1-like protein 4A isoform X1"/>
    <property type="match status" value="1"/>
</dbReference>
<feature type="region of interest" description="Disordered" evidence="8">
    <location>
        <begin position="1323"/>
        <end position="1342"/>
    </location>
</feature>
<dbReference type="PRINTS" id="PR00935">
    <property type="entry name" value="BAND41"/>
</dbReference>
<dbReference type="Gene3D" id="1.20.80.10">
    <property type="match status" value="1"/>
</dbReference>
<dbReference type="InterPro" id="IPR019748">
    <property type="entry name" value="FERM_central"/>
</dbReference>
<dbReference type="InterPro" id="IPR018980">
    <property type="entry name" value="FERM_PH-like_C"/>
</dbReference>
<feature type="compositionally biased region" description="Low complexity" evidence="8">
    <location>
        <begin position="640"/>
        <end position="659"/>
    </location>
</feature>
<feature type="region of interest" description="Disordered" evidence="8">
    <location>
        <begin position="1214"/>
        <end position="1308"/>
    </location>
</feature>
<feature type="compositionally biased region" description="Basic residues" evidence="8">
    <location>
        <begin position="575"/>
        <end position="590"/>
    </location>
</feature>
<feature type="compositionally biased region" description="Low complexity" evidence="8">
    <location>
        <begin position="1502"/>
        <end position="1517"/>
    </location>
</feature>
<evidence type="ECO:0000256" key="7">
    <source>
        <dbReference type="ARBA" id="ARBA00077094"/>
    </source>
</evidence>
<evidence type="ECO:0000256" key="3">
    <source>
        <dbReference type="ARBA" id="ARBA00022490"/>
    </source>
</evidence>
<dbReference type="InterPro" id="IPR014847">
    <property type="entry name" value="FA"/>
</dbReference>
<dbReference type="PANTHER" id="PTHR23280:SF4">
    <property type="entry name" value="BAND 4.1-LIKE PROTEIN 4A"/>
    <property type="match status" value="1"/>
</dbReference>
<feature type="compositionally biased region" description="Pro residues" evidence="8">
    <location>
        <begin position="1536"/>
        <end position="1561"/>
    </location>
</feature>
<feature type="compositionally biased region" description="Low complexity" evidence="8">
    <location>
        <begin position="605"/>
        <end position="620"/>
    </location>
</feature>
<dbReference type="InterPro" id="IPR035963">
    <property type="entry name" value="FERM_2"/>
</dbReference>
<dbReference type="GO" id="GO:0016020">
    <property type="term" value="C:membrane"/>
    <property type="evidence" value="ECO:0007669"/>
    <property type="project" value="UniProtKB-ARBA"/>
</dbReference>
<feature type="compositionally biased region" description="Low complexity" evidence="8">
    <location>
        <begin position="969"/>
        <end position="992"/>
    </location>
</feature>
<feature type="region of interest" description="Disordered" evidence="8">
    <location>
        <begin position="849"/>
        <end position="992"/>
    </location>
</feature>
<dbReference type="GO" id="GO:0005856">
    <property type="term" value="C:cytoskeleton"/>
    <property type="evidence" value="ECO:0007669"/>
    <property type="project" value="UniProtKB-SubCell"/>
</dbReference>
<dbReference type="SMART" id="SM01195">
    <property type="entry name" value="FA"/>
    <property type="match status" value="1"/>
</dbReference>
<dbReference type="InterPro" id="IPR018979">
    <property type="entry name" value="FERM_N"/>
</dbReference>
<keyword evidence="4" id="KW-0965">Cell junction</keyword>
<feature type="compositionally biased region" description="Low complexity" evidence="8">
    <location>
        <begin position="385"/>
        <end position="403"/>
    </location>
</feature>
<dbReference type="CDD" id="cd13186">
    <property type="entry name" value="FERM_C_NBL4_NBL5"/>
    <property type="match status" value="1"/>
</dbReference>
<dbReference type="SUPFAM" id="SSF47031">
    <property type="entry name" value="Second domain of FERM"/>
    <property type="match status" value="1"/>
</dbReference>
<feature type="region of interest" description="Disordered" evidence="8">
    <location>
        <begin position="1498"/>
        <end position="1517"/>
    </location>
</feature>
<evidence type="ECO:0000256" key="6">
    <source>
        <dbReference type="ARBA" id="ARBA00075138"/>
    </source>
</evidence>
<dbReference type="Pfam" id="PF08736">
    <property type="entry name" value="FA"/>
    <property type="match status" value="1"/>
</dbReference>
<feature type="compositionally biased region" description="Low complexity" evidence="8">
    <location>
        <begin position="503"/>
        <end position="541"/>
    </location>
</feature>
<feature type="compositionally biased region" description="Low complexity" evidence="8">
    <location>
        <begin position="425"/>
        <end position="448"/>
    </location>
</feature>
<dbReference type="GeneID" id="115621010"/>
<keyword evidence="5" id="KW-0206">Cytoskeleton</keyword>
<dbReference type="SMART" id="SM01196">
    <property type="entry name" value="FERM_C"/>
    <property type="match status" value="1"/>
</dbReference>
<name>A0A6J2T341_DROLE</name>
<dbReference type="InterPro" id="IPR019749">
    <property type="entry name" value="Band_41_domain"/>
</dbReference>
<sequence>MNCLCRPSRIMPVRINLLDETEFIHEIKDDLPGQALLDVVFARLNLIETSYFGIRYIDEENQTHWLDPASRISRQLKPKADPYNLYFGVKFYAADPCKLLEEITRYQLFLQVKQDVLQGRLPVAFELAAELGAFVVQSELGDYDQRRHSKGYVSEFRLLPNQSSELETRVAELHQQLKGMSPASAELNYLDKVKWHDMYGVDLHPVLGEDSVEYFLGLTPSGIVVLRNKATVAHYYWPRIAKVYYKGRYFMLRISDKNNELSTYGFETPRKSACKHLWRCCVEHHAFFRQVRVAPLPNSQSHAGDLFQLGTRFRYSSRTDKQTEKDALAAGRAPPAFTRVPSKRQPRRVIDDFFNSNSNNGIGIGNGNSNGIGVMSSRQQTAPGNANVSNANNTSSTLTSTNNYESPYRSTYSIPTSLGVRPYHQQSSSSTTQQQNNNSSSYNNNGSNLQTPDSPRSTRSAPWPRSQQRSLFGHNPSSPRSVRSASTTGGGLHHHHHHHHGHQQQQSSSSSHHQSQQRQQRASSTSASHQQRYRSSSVESHSSNDSRSTRSRHKHRHRRTSDNESELSRGSGRSGRSHHRKHRRSHRHRRDSAGGGGSDHDSTRGRSYSGHRSSSMRSGSAELIDSTSQWREVQRRQAEASLGQSSVQQASVSKSSMVARSLHSNDSHSDTHSHHKSRRHRKNKSPSESRSRMWNYELAKHLQFDLVDTTGMTEDQLREIPYTVVETNSKRSNSNLKIHKSNSKSSVGAKSTGSGNTITNGSGSASTGQGKNRVDRIRGLYYQSSNPHDGNGGGGGGAKNGSIRSASTISSRECERNNGLVRMMSSMSMGDFISPTGSNLSPLENSALRVSHEHTDSGLGADQDYAYSSERSSDSTRYGTNKSSGASSGSHRKSAGTGSGAGGGGGYNSLMQQTVSNQQQQQRQQQRQNSLFAQRQQQQQQQQAHQHQKPNYKYASSTNQSQSGSLAPVHSSVGHTSSHSAATNTNAGSSGGASAANRLLNYTTFENNQYKFSLNNALGKTTAGSAASATCSAAASSNSNLSNGAGNIGAGNTNANSFFGVGSGGGGAAGKRSFVEWPSNPATPYYYQGPPSSSQHVKRRDAKSDIGVPTRRLSGQSLTKTQLLSGGQLANASCYPMNPAPYAPGSSASGYMGSSRALGQRSIHGGGYGLQPAKSDLFLSYIHGGEYERPYIYNYKMPQMPEFVRAGAGLGAGGGGGGGGGASGGASSSGSPKQQPTAYHISGAQTADPPPLYGGTAPATDVMYYQFDNGGSKGSPPIVQQPKSQQQQQQHQHQHQHQSQQPQSSVAGGPLVYLQHGQNVAPSNVTSTQQTTTHSSQSGSEDEAMAALEALQHEANTTNDETEDTDDIYDDEAAEAEDMFDADAPLMSPTGSAGGHNGNQSGNNNNNISSIISNIGTSSSSNNNSNSSSSNNQSRNALKMHSNSNANANATTSISALANINLDNCNANVYNGQQQPQQQQQQQHQLATFTANEQLLNCPTLNANTNPNENSNVNANANAPNDTLLVLVAAPSNIAPAPPTSSTPPPPLPPPPTTTTQPPQPLAAAISTVSTSAAANNSNSNPHSNPIRSLSNTHSNLQQNQNISSSLEIILSPIIQSSRRIFENNNSGELNSIP</sequence>
<evidence type="ECO:0000256" key="8">
    <source>
        <dbReference type="SAM" id="MobiDB-lite"/>
    </source>
</evidence>
<feature type="compositionally biased region" description="Low complexity" evidence="8">
    <location>
        <begin position="751"/>
        <end position="768"/>
    </location>
</feature>
<dbReference type="Pfam" id="PF09380">
    <property type="entry name" value="FERM_C"/>
    <property type="match status" value="1"/>
</dbReference>
<dbReference type="Pfam" id="PF09379">
    <property type="entry name" value="FERM_N"/>
    <property type="match status" value="1"/>
</dbReference>
<feature type="compositionally biased region" description="Polar residues" evidence="8">
    <location>
        <begin position="802"/>
        <end position="811"/>
    </location>
</feature>
<organism evidence="10 11">
    <name type="scientific">Drosophila lebanonensis</name>
    <name type="common">Fruit fly</name>
    <name type="synonym">Scaptodrosophila lebanonensis</name>
    <dbReference type="NCBI Taxonomy" id="7225"/>
    <lineage>
        <taxon>Eukaryota</taxon>
        <taxon>Metazoa</taxon>
        <taxon>Ecdysozoa</taxon>
        <taxon>Arthropoda</taxon>
        <taxon>Hexapoda</taxon>
        <taxon>Insecta</taxon>
        <taxon>Pterygota</taxon>
        <taxon>Neoptera</taxon>
        <taxon>Endopterygota</taxon>
        <taxon>Diptera</taxon>
        <taxon>Brachycera</taxon>
        <taxon>Muscomorpha</taxon>
        <taxon>Ephydroidea</taxon>
        <taxon>Drosophilidae</taxon>
        <taxon>Scaptodrosophila</taxon>
    </lineage>
</organism>
<dbReference type="SMART" id="SM00295">
    <property type="entry name" value="B41"/>
    <property type="match status" value="1"/>
</dbReference>
<dbReference type="FunFam" id="2.30.29.30:FF:000002">
    <property type="entry name" value="Band 4.1-like protein 5 isoform 1"/>
    <property type="match status" value="1"/>
</dbReference>
<dbReference type="GO" id="GO:0071944">
    <property type="term" value="C:cell periphery"/>
    <property type="evidence" value="ECO:0007669"/>
    <property type="project" value="UniProtKB-ARBA"/>
</dbReference>
<evidence type="ECO:0000259" key="9">
    <source>
        <dbReference type="PROSITE" id="PS50057"/>
    </source>
</evidence>
<feature type="compositionally biased region" description="Gly residues" evidence="8">
    <location>
        <begin position="790"/>
        <end position="799"/>
    </location>
</feature>
<feature type="domain" description="FERM" evidence="9">
    <location>
        <begin position="11"/>
        <end position="292"/>
    </location>
</feature>
<gene>
    <name evidence="11" type="primary">LOC115621010</name>
</gene>
<dbReference type="FunFam" id="1.20.80.10:FF:000003">
    <property type="entry name" value="Tyrosine-protein phosphatase non-receptor type 4"/>
    <property type="match status" value="1"/>
</dbReference>
<dbReference type="Gene3D" id="3.10.20.90">
    <property type="entry name" value="Phosphatidylinositol 3-kinase Catalytic Subunit, Chain A, domain 1"/>
    <property type="match status" value="1"/>
</dbReference>
<evidence type="ECO:0000313" key="10">
    <source>
        <dbReference type="Proteomes" id="UP000504634"/>
    </source>
</evidence>
<reference evidence="11" key="1">
    <citation type="submission" date="2025-08" db="UniProtKB">
        <authorList>
            <consortium name="RefSeq"/>
        </authorList>
    </citation>
    <scope>IDENTIFICATION</scope>
    <source>
        <strain evidence="11">11010-0011.00</strain>
        <tissue evidence="11">Whole body</tissue>
    </source>
</reference>
<dbReference type="GO" id="GO:0009887">
    <property type="term" value="P:animal organ morphogenesis"/>
    <property type="evidence" value="ECO:0007669"/>
    <property type="project" value="UniProtKB-ARBA"/>
</dbReference>
<dbReference type="PROSITE" id="PS50057">
    <property type="entry name" value="FERM_3"/>
    <property type="match status" value="1"/>
</dbReference>
<feature type="compositionally biased region" description="Polar residues" evidence="8">
    <location>
        <begin position="954"/>
        <end position="965"/>
    </location>
</feature>
<dbReference type="CDD" id="cd17107">
    <property type="entry name" value="FERM_F1_EPB41L4A"/>
    <property type="match status" value="1"/>
</dbReference>
<feature type="compositionally biased region" description="Basic residues" evidence="8">
    <location>
        <begin position="549"/>
        <end position="559"/>
    </location>
</feature>
<feature type="compositionally biased region" description="Polar residues" evidence="8">
    <location>
        <begin position="449"/>
        <end position="483"/>
    </location>
</feature>
<proteinExistence type="predicted"/>
<dbReference type="InterPro" id="IPR030696">
    <property type="entry name" value="Band4.1-like4A_FERM_F1"/>
</dbReference>
<feature type="compositionally biased region" description="Low complexity" evidence="8">
    <location>
        <begin position="1398"/>
        <end position="1434"/>
    </location>
</feature>
<dbReference type="RefSeq" id="XP_030370389.1">
    <property type="nucleotide sequence ID" value="XM_030514529.1"/>
</dbReference>
<feature type="compositionally biased region" description="Low complexity" evidence="8">
    <location>
        <begin position="912"/>
        <end position="945"/>
    </location>
</feature>
<dbReference type="GO" id="GO:0031032">
    <property type="term" value="P:actomyosin structure organization"/>
    <property type="evidence" value="ECO:0007669"/>
    <property type="project" value="TreeGrafter"/>
</dbReference>
<feature type="compositionally biased region" description="Low complexity" evidence="8">
    <location>
        <begin position="1562"/>
        <end position="1587"/>
    </location>
</feature>
<dbReference type="SUPFAM" id="SSF54236">
    <property type="entry name" value="Ubiquitin-like"/>
    <property type="match status" value="1"/>
</dbReference>
<evidence type="ECO:0000256" key="4">
    <source>
        <dbReference type="ARBA" id="ARBA00022949"/>
    </source>
</evidence>
<keyword evidence="10" id="KW-1185">Reference proteome</keyword>
<feature type="region of interest" description="Disordered" evidence="8">
    <location>
        <begin position="1383"/>
        <end position="1437"/>
    </location>
</feature>
<dbReference type="InterPro" id="IPR011993">
    <property type="entry name" value="PH-like_dom_sf"/>
</dbReference>
<dbReference type="SUPFAM" id="SSF50729">
    <property type="entry name" value="PH domain-like"/>
    <property type="match status" value="1"/>
</dbReference>
<accession>A0A6J2T341</accession>
<evidence type="ECO:0000256" key="1">
    <source>
        <dbReference type="ARBA" id="ARBA00004245"/>
    </source>
</evidence>